<dbReference type="PANTHER" id="PTHR43654">
    <property type="entry name" value="GLUTAMATE 5-KINASE"/>
    <property type="match status" value="1"/>
</dbReference>
<dbReference type="NCBIfam" id="TIGR01027">
    <property type="entry name" value="proB"/>
    <property type="match status" value="1"/>
</dbReference>
<dbReference type="EC" id="2.7.2.11" evidence="8"/>
<dbReference type="GO" id="GO:0003723">
    <property type="term" value="F:RNA binding"/>
    <property type="evidence" value="ECO:0007669"/>
    <property type="project" value="InterPro"/>
</dbReference>
<proteinExistence type="inferred from homology"/>
<dbReference type="InterPro" id="IPR001057">
    <property type="entry name" value="Glu/AcGlu_kinase"/>
</dbReference>
<keyword evidence="6 8" id="KW-0418">Kinase</keyword>
<evidence type="ECO:0000256" key="4">
    <source>
        <dbReference type="ARBA" id="ARBA00022679"/>
    </source>
</evidence>
<dbReference type="CDD" id="cd04242">
    <property type="entry name" value="AAK_G5K_ProB"/>
    <property type="match status" value="1"/>
</dbReference>
<dbReference type="InterPro" id="IPR005715">
    <property type="entry name" value="Glu_5kinase/COase_Synthase"/>
</dbReference>
<dbReference type="InterPro" id="IPR011529">
    <property type="entry name" value="Glu_5kinase"/>
</dbReference>
<dbReference type="PANTHER" id="PTHR43654:SF1">
    <property type="entry name" value="ISOPENTENYL PHOSPHATE KINASE"/>
    <property type="match status" value="1"/>
</dbReference>
<keyword evidence="3 8" id="KW-0641">Proline biosynthesis</keyword>
<comment type="similarity">
    <text evidence="8">Belongs to the glutamate 5-kinase family.</text>
</comment>
<accession>A0A653AGV7</accession>
<evidence type="ECO:0000313" key="10">
    <source>
        <dbReference type="EMBL" id="VBB47248.1"/>
    </source>
</evidence>
<reference evidence="10" key="1">
    <citation type="submission" date="2018-07" db="EMBL/GenBank/DDBJ databases">
        <authorList>
            <consortium name="Genoscope - CEA"/>
            <person name="William W."/>
        </authorList>
    </citation>
    <scope>NUCLEOTIDE SEQUENCE</scope>
    <source>
        <strain evidence="10">IK1</strain>
    </source>
</reference>
<dbReference type="Pfam" id="PF00696">
    <property type="entry name" value="AA_kinase"/>
    <property type="match status" value="1"/>
</dbReference>
<evidence type="ECO:0000256" key="1">
    <source>
        <dbReference type="ARBA" id="ARBA00022490"/>
    </source>
</evidence>
<dbReference type="PIRSF" id="PIRSF000729">
    <property type="entry name" value="GK"/>
    <property type="match status" value="1"/>
</dbReference>
<dbReference type="FunFam" id="3.40.1160.10:FF:000040">
    <property type="entry name" value="Glutamate 5-kinase"/>
    <property type="match status" value="1"/>
</dbReference>
<gene>
    <name evidence="8 10" type="primary">proB</name>
    <name evidence="10" type="ORF">TRIP_D420120</name>
</gene>
<dbReference type="InterPro" id="IPR036393">
    <property type="entry name" value="AceGlu_kinase-like_sf"/>
</dbReference>
<name>A0A653AGV7_9BACT</name>
<dbReference type="PROSITE" id="PS00902">
    <property type="entry name" value="GLUTAMATE_5_KINASE"/>
    <property type="match status" value="1"/>
</dbReference>
<dbReference type="InterPro" id="IPR036974">
    <property type="entry name" value="PUA_sf"/>
</dbReference>
<dbReference type="GO" id="GO:0004349">
    <property type="term" value="F:glutamate 5-kinase activity"/>
    <property type="evidence" value="ECO:0007669"/>
    <property type="project" value="UniProtKB-UniRule"/>
</dbReference>
<dbReference type="UniPathway" id="UPA00098">
    <property type="reaction ID" value="UER00359"/>
</dbReference>
<dbReference type="PRINTS" id="PR00474">
    <property type="entry name" value="GLU5KINASE"/>
</dbReference>
<dbReference type="Gene3D" id="2.30.130.10">
    <property type="entry name" value="PUA domain"/>
    <property type="match status" value="1"/>
</dbReference>
<dbReference type="Gene3D" id="3.40.1160.10">
    <property type="entry name" value="Acetylglutamate kinase-like"/>
    <property type="match status" value="2"/>
</dbReference>
<comment type="pathway">
    <text evidence="8">Amino-acid biosynthesis; L-proline biosynthesis; L-glutamate 5-semialdehyde from L-glutamate: step 1/2.</text>
</comment>
<keyword evidence="4 8" id="KW-0808">Transferase</keyword>
<dbReference type="SUPFAM" id="SSF53633">
    <property type="entry name" value="Carbamate kinase-like"/>
    <property type="match status" value="1"/>
</dbReference>
<dbReference type="AlphaFoldDB" id="A0A653AGV7"/>
<feature type="binding site" evidence="8">
    <location>
        <position position="136"/>
    </location>
    <ligand>
        <name>substrate</name>
    </ligand>
</feature>
<evidence type="ECO:0000256" key="7">
    <source>
        <dbReference type="ARBA" id="ARBA00022840"/>
    </source>
</evidence>
<keyword evidence="5 8" id="KW-0547">Nucleotide-binding</keyword>
<dbReference type="SUPFAM" id="SSF88697">
    <property type="entry name" value="PUA domain-like"/>
    <property type="match status" value="1"/>
</dbReference>
<evidence type="ECO:0000256" key="8">
    <source>
        <dbReference type="HAMAP-Rule" id="MF_00456"/>
    </source>
</evidence>
<organism evidence="10">
    <name type="scientific">uncultured Paludibacter sp</name>
    <dbReference type="NCBI Taxonomy" id="497635"/>
    <lineage>
        <taxon>Bacteria</taxon>
        <taxon>Pseudomonadati</taxon>
        <taxon>Bacteroidota</taxon>
        <taxon>Bacteroidia</taxon>
        <taxon>Bacteroidales</taxon>
        <taxon>Paludibacteraceae</taxon>
        <taxon>Paludibacter</taxon>
        <taxon>environmental samples</taxon>
    </lineage>
</organism>
<dbReference type="InterPro" id="IPR015947">
    <property type="entry name" value="PUA-like_sf"/>
</dbReference>
<dbReference type="GO" id="GO:0005524">
    <property type="term" value="F:ATP binding"/>
    <property type="evidence" value="ECO:0007669"/>
    <property type="project" value="UniProtKB-KW"/>
</dbReference>
<feature type="binding site" evidence="8">
    <location>
        <position position="49"/>
    </location>
    <ligand>
        <name>substrate</name>
    </ligand>
</feature>
<comment type="caution">
    <text evidence="8">Lacks conserved residue(s) required for the propagation of feature annotation.</text>
</comment>
<protein>
    <recommendedName>
        <fullName evidence="8">Glutamate 5-kinase</fullName>
        <ecNumber evidence="8">2.7.2.11</ecNumber>
    </recommendedName>
    <alternativeName>
        <fullName evidence="8">Gamma-glutamyl kinase</fullName>
        <shortName evidence="8">GK</shortName>
    </alternativeName>
</protein>
<sequence length="358" mass="39510">MKFKKIAIKVGSNVLTRADGTLDITRMSAIVDQVAYLHKKGIQIVLISSGAVASGRSVMGISKKMDTVDQRQLFSTIGQAKLINHYWELFREHNIIVGQVLTTKDNFSSRRLYLNQRNCIELMLENNVIPIVNENDAVSVTELMFTDNDELSGLVASMVGAEALIILSNIDGIFTGSPSDSNSKVIREIKKGENIADYIQSSKSTFGRGGMQTKTNIARKIADEGIEVFIANGKKDNILLQLIKNESNVIYTHFVASKSEVSSVKKWIAHSDDFAKGEIHINKNAELALVGEKAVSLLPVGVTSISGNFEKDDIVKVLNENGKVIGMGKTQYSSEKAQQIIGKKNQKPIIHYDYLYLE</sequence>
<evidence type="ECO:0000259" key="9">
    <source>
        <dbReference type="SMART" id="SM00359"/>
    </source>
</evidence>
<dbReference type="SMART" id="SM00359">
    <property type="entry name" value="PUA"/>
    <property type="match status" value="1"/>
</dbReference>
<evidence type="ECO:0000256" key="6">
    <source>
        <dbReference type="ARBA" id="ARBA00022777"/>
    </source>
</evidence>
<comment type="catalytic activity">
    <reaction evidence="8">
        <text>L-glutamate + ATP = L-glutamyl 5-phosphate + ADP</text>
        <dbReference type="Rhea" id="RHEA:14877"/>
        <dbReference type="ChEBI" id="CHEBI:29985"/>
        <dbReference type="ChEBI" id="CHEBI:30616"/>
        <dbReference type="ChEBI" id="CHEBI:58274"/>
        <dbReference type="ChEBI" id="CHEBI:456216"/>
        <dbReference type="EC" id="2.7.2.11"/>
    </reaction>
</comment>
<keyword evidence="1 8" id="KW-0963">Cytoplasm</keyword>
<keyword evidence="7 8" id="KW-0067">ATP-binding</keyword>
<evidence type="ECO:0000256" key="2">
    <source>
        <dbReference type="ARBA" id="ARBA00022605"/>
    </source>
</evidence>
<dbReference type="Pfam" id="PF01472">
    <property type="entry name" value="PUA"/>
    <property type="match status" value="1"/>
</dbReference>
<dbReference type="HAMAP" id="MF_00456">
    <property type="entry name" value="ProB"/>
    <property type="match status" value="1"/>
</dbReference>
<feature type="binding site" evidence="8">
    <location>
        <position position="9"/>
    </location>
    <ligand>
        <name>ATP</name>
        <dbReference type="ChEBI" id="CHEBI:30616"/>
    </ligand>
</feature>
<dbReference type="InterPro" id="IPR001048">
    <property type="entry name" value="Asp/Glu/Uridylate_kinase"/>
</dbReference>
<feature type="binding site" evidence="8">
    <location>
        <position position="148"/>
    </location>
    <ligand>
        <name>substrate</name>
    </ligand>
</feature>
<evidence type="ECO:0000256" key="3">
    <source>
        <dbReference type="ARBA" id="ARBA00022650"/>
    </source>
</evidence>
<evidence type="ECO:0000256" key="5">
    <source>
        <dbReference type="ARBA" id="ARBA00022741"/>
    </source>
</evidence>
<keyword evidence="2 8" id="KW-0028">Amino-acid biosynthesis</keyword>
<comment type="subcellular location">
    <subcellularLocation>
        <location evidence="8">Cytoplasm</location>
    </subcellularLocation>
</comment>
<feature type="domain" description="PUA" evidence="9">
    <location>
        <begin position="277"/>
        <end position="350"/>
    </location>
</feature>
<dbReference type="GO" id="GO:0055129">
    <property type="term" value="P:L-proline biosynthetic process"/>
    <property type="evidence" value="ECO:0007669"/>
    <property type="project" value="UniProtKB-UniRule"/>
</dbReference>
<comment type="function">
    <text evidence="8">Catalyzes the transfer of a phosphate group to glutamate to form L-glutamate 5-phosphate.</text>
</comment>
<dbReference type="CDD" id="cd21157">
    <property type="entry name" value="PUA_G5K"/>
    <property type="match status" value="1"/>
</dbReference>
<dbReference type="GO" id="GO:0005829">
    <property type="term" value="C:cytosol"/>
    <property type="evidence" value="ECO:0007669"/>
    <property type="project" value="TreeGrafter"/>
</dbReference>
<dbReference type="EMBL" id="UPXZ01000037">
    <property type="protein sequence ID" value="VBB47248.1"/>
    <property type="molecule type" value="Genomic_DNA"/>
</dbReference>
<dbReference type="InterPro" id="IPR041739">
    <property type="entry name" value="G5K_ProB"/>
</dbReference>
<dbReference type="InterPro" id="IPR002478">
    <property type="entry name" value="PUA"/>
</dbReference>
<dbReference type="InterPro" id="IPR019797">
    <property type="entry name" value="Glutamate_5-kinase_CS"/>
</dbReference>
<dbReference type="PROSITE" id="PS50890">
    <property type="entry name" value="PUA"/>
    <property type="match status" value="1"/>
</dbReference>